<reference evidence="1 2" key="1">
    <citation type="journal article" date="2013" name="Genome Biol.">
        <title>Genome of Acanthamoeba castellanii highlights extensive lateral gene transfer and early evolution of tyrosine kinase signaling.</title>
        <authorList>
            <person name="Clarke M."/>
            <person name="Lohan A.J."/>
            <person name="Liu B."/>
            <person name="Lagkouvardos I."/>
            <person name="Roy S."/>
            <person name="Zafar N."/>
            <person name="Bertelli C."/>
            <person name="Schilde C."/>
            <person name="Kianianmomeni A."/>
            <person name="Burglin T.R."/>
            <person name="Frech C."/>
            <person name="Turcotte B."/>
            <person name="Kopec K.O."/>
            <person name="Synnott J.M."/>
            <person name="Choo C."/>
            <person name="Paponov I."/>
            <person name="Finkler A."/>
            <person name="Soon Heng Tan C."/>
            <person name="Hutchins A.P."/>
            <person name="Weinmeier T."/>
            <person name="Rattei T."/>
            <person name="Chu J.S."/>
            <person name="Gimenez G."/>
            <person name="Irimia M."/>
            <person name="Rigden D.J."/>
            <person name="Fitzpatrick D.A."/>
            <person name="Lorenzo-Morales J."/>
            <person name="Bateman A."/>
            <person name="Chiu C.H."/>
            <person name="Tang P."/>
            <person name="Hegemann P."/>
            <person name="Fromm H."/>
            <person name="Raoult D."/>
            <person name="Greub G."/>
            <person name="Miranda-Saavedra D."/>
            <person name="Chen N."/>
            <person name="Nash P."/>
            <person name="Ginger M.L."/>
            <person name="Horn M."/>
            <person name="Schaap P."/>
            <person name="Caler L."/>
            <person name="Loftus B."/>
        </authorList>
    </citation>
    <scope>NUCLEOTIDE SEQUENCE [LARGE SCALE GENOMIC DNA]</scope>
    <source>
        <strain evidence="1 2">Neff</strain>
    </source>
</reference>
<evidence type="ECO:0000313" key="2">
    <source>
        <dbReference type="Proteomes" id="UP000011083"/>
    </source>
</evidence>
<dbReference type="InterPro" id="IPR036291">
    <property type="entry name" value="NAD(P)-bd_dom_sf"/>
</dbReference>
<evidence type="ECO:0000313" key="1">
    <source>
        <dbReference type="EMBL" id="ELR20618.1"/>
    </source>
</evidence>
<protein>
    <submittedName>
        <fullName evidence="1">Uncharacterized protein</fullName>
    </submittedName>
</protein>
<dbReference type="AlphaFoldDB" id="L8H7E0"/>
<dbReference type="Proteomes" id="UP000011083">
    <property type="component" value="Unassembled WGS sequence"/>
</dbReference>
<proteinExistence type="predicted"/>
<dbReference type="RefSeq" id="XP_004344021.1">
    <property type="nucleotide sequence ID" value="XM_004343971.1"/>
</dbReference>
<dbReference type="GeneID" id="14921485"/>
<name>L8H7E0_ACACF</name>
<dbReference type="Gene3D" id="3.40.50.720">
    <property type="entry name" value="NAD(P)-binding Rossmann-like Domain"/>
    <property type="match status" value="1"/>
</dbReference>
<dbReference type="KEGG" id="acan:ACA1_053410"/>
<accession>L8H7E0</accession>
<organism evidence="1 2">
    <name type="scientific">Acanthamoeba castellanii (strain ATCC 30010 / Neff)</name>
    <dbReference type="NCBI Taxonomy" id="1257118"/>
    <lineage>
        <taxon>Eukaryota</taxon>
        <taxon>Amoebozoa</taxon>
        <taxon>Discosea</taxon>
        <taxon>Longamoebia</taxon>
        <taxon>Centramoebida</taxon>
        <taxon>Acanthamoebidae</taxon>
        <taxon>Acanthamoeba</taxon>
    </lineage>
</organism>
<gene>
    <name evidence="1" type="ORF">ACA1_053410</name>
</gene>
<dbReference type="SUPFAM" id="SSF51735">
    <property type="entry name" value="NAD(P)-binding Rossmann-fold domains"/>
    <property type="match status" value="1"/>
</dbReference>
<dbReference type="EMBL" id="KB007909">
    <property type="protein sequence ID" value="ELR20618.1"/>
    <property type="molecule type" value="Genomic_DNA"/>
</dbReference>
<dbReference type="VEuPathDB" id="AmoebaDB:ACA1_053410"/>
<keyword evidence="2" id="KW-1185">Reference proteome</keyword>
<sequence>MEEEVRQHLVVVVGASRGLGRALALELVRDLDAPSGSVEPQRQEDRPPVRPHVRVVLAARDAAGLASTAAAINKQHGQLHQLQHPGVAPRVLEVDLGAASEDASGREGAVAAVTAAVQAGVAEAQERGHAWRVVVVYAAGAHEPASVRDDDAEGAPCWRYSRADDWSSEEVARWWRVNVGSAVALLSRLQGGLGLAGQGSPQPQQQGRLVFVYLSSQAAEERWWPQGNALYGPQKREAEVQLASTASATDTTLLCVRYPFVATEMADKLFAELLPVDAGLHADPTDITSPPLAREQVFLPLAKAAADTAALISAQPSKAGALHAPFRLVEPQVFSYEPARQ</sequence>